<sequence>MHALNSPRSVARSAALLVSAAALLATGCNNRDELAPDCFAFDANGNCIVPDPGGVDAGINCAEFPVGAVGADYSFTPEVGGGSGNFNNWMATNLPPGLSIDPDTGEISGVPEEPMEYSGIVLSVFDAGKGSTEMNECGPLLINPALSSTPASTLERHCVPFDTPVDEWVGLLTGGDTTDIRCNPIVDSGSDTCPLGDGNGRPPPGITFDADTCTHSGNIAGERAGTYVWIVEIEQSGFVTGVPFCATNDFELYHDVNLTAEGVPEDILQPGLLEHTLDETLSFGGSGTYVWTIDDPACPGPDCNNFGFRFDVTCSPFDAVDPWQITLSPSMGTETGMMHELFATGPQVGSKFQQGRPWVASFEMSYCTSSDSASCDVNGGNFDNNAQTQYHFDVVGYPDLTP</sequence>
<dbReference type="GO" id="GO:0005509">
    <property type="term" value="F:calcium ion binding"/>
    <property type="evidence" value="ECO:0007669"/>
    <property type="project" value="InterPro"/>
</dbReference>
<dbReference type="AlphaFoldDB" id="A6GFQ8"/>
<dbReference type="InterPro" id="IPR013783">
    <property type="entry name" value="Ig-like_fold"/>
</dbReference>
<dbReference type="Gene3D" id="2.60.40.10">
    <property type="entry name" value="Immunoglobulins"/>
    <property type="match status" value="1"/>
</dbReference>
<dbReference type="RefSeq" id="WP_006975548.1">
    <property type="nucleotide sequence ID" value="NZ_ABCS01000096.1"/>
</dbReference>
<dbReference type="Proteomes" id="UP000005801">
    <property type="component" value="Unassembled WGS sequence"/>
</dbReference>
<organism evidence="2 3">
    <name type="scientific">Plesiocystis pacifica SIR-1</name>
    <dbReference type="NCBI Taxonomy" id="391625"/>
    <lineage>
        <taxon>Bacteria</taxon>
        <taxon>Pseudomonadati</taxon>
        <taxon>Myxococcota</taxon>
        <taxon>Polyangia</taxon>
        <taxon>Nannocystales</taxon>
        <taxon>Nannocystaceae</taxon>
        <taxon>Plesiocystis</taxon>
    </lineage>
</organism>
<evidence type="ECO:0008006" key="4">
    <source>
        <dbReference type="Google" id="ProtNLM"/>
    </source>
</evidence>
<dbReference type="InterPro" id="IPR015919">
    <property type="entry name" value="Cadherin-like_sf"/>
</dbReference>
<dbReference type="STRING" id="391625.PPSIR1_26066"/>
<evidence type="ECO:0000256" key="1">
    <source>
        <dbReference type="SAM" id="SignalP"/>
    </source>
</evidence>
<evidence type="ECO:0000313" key="2">
    <source>
        <dbReference type="EMBL" id="EDM75309.1"/>
    </source>
</evidence>
<name>A6GFQ8_9BACT</name>
<protein>
    <recommendedName>
        <fullName evidence="4">Lipoprotein</fullName>
    </recommendedName>
</protein>
<dbReference type="Pfam" id="PF05345">
    <property type="entry name" value="He_PIG"/>
    <property type="match status" value="1"/>
</dbReference>
<accession>A6GFQ8</accession>
<dbReference type="GO" id="GO:0016020">
    <property type="term" value="C:membrane"/>
    <property type="evidence" value="ECO:0007669"/>
    <property type="project" value="InterPro"/>
</dbReference>
<dbReference type="SUPFAM" id="SSF49313">
    <property type="entry name" value="Cadherin-like"/>
    <property type="match status" value="1"/>
</dbReference>
<comment type="caution">
    <text evidence="2">The sequence shown here is derived from an EMBL/GenBank/DDBJ whole genome shotgun (WGS) entry which is preliminary data.</text>
</comment>
<dbReference type="OrthoDB" id="5486175at2"/>
<keyword evidence="3" id="KW-1185">Reference proteome</keyword>
<evidence type="ECO:0000313" key="3">
    <source>
        <dbReference type="Proteomes" id="UP000005801"/>
    </source>
</evidence>
<proteinExistence type="predicted"/>
<reference evidence="2 3" key="1">
    <citation type="submission" date="2007-06" db="EMBL/GenBank/DDBJ databases">
        <authorList>
            <person name="Shimkets L."/>
            <person name="Ferriera S."/>
            <person name="Johnson J."/>
            <person name="Kravitz S."/>
            <person name="Beeson K."/>
            <person name="Sutton G."/>
            <person name="Rogers Y.-H."/>
            <person name="Friedman R."/>
            <person name="Frazier M."/>
            <person name="Venter J.C."/>
        </authorList>
    </citation>
    <scope>NUCLEOTIDE SEQUENCE [LARGE SCALE GENOMIC DNA]</scope>
    <source>
        <strain evidence="2 3">SIR-1</strain>
    </source>
</reference>
<feature type="chain" id="PRO_5002697414" description="Lipoprotein" evidence="1">
    <location>
        <begin position="25"/>
        <end position="402"/>
    </location>
</feature>
<keyword evidence="1" id="KW-0732">Signal</keyword>
<dbReference type="EMBL" id="ABCS01000096">
    <property type="protein sequence ID" value="EDM75309.1"/>
    <property type="molecule type" value="Genomic_DNA"/>
</dbReference>
<feature type="signal peptide" evidence="1">
    <location>
        <begin position="1"/>
        <end position="24"/>
    </location>
</feature>
<gene>
    <name evidence="2" type="ORF">PPSIR1_26066</name>
</gene>